<dbReference type="CDD" id="cd03217">
    <property type="entry name" value="ABC_FeS_Assembly"/>
    <property type="match status" value="1"/>
</dbReference>
<gene>
    <name evidence="5" type="primary">sufC</name>
    <name evidence="5" type="ORF">C0188_03215</name>
    <name evidence="4" type="ORF">ENO39_01455</name>
</gene>
<name>A0A2J6N5S9_9CREN</name>
<dbReference type="InterPro" id="IPR010230">
    <property type="entry name" value="FeS-cluster_ATPase_SufC"/>
</dbReference>
<dbReference type="InterPro" id="IPR003593">
    <property type="entry name" value="AAA+_ATPase"/>
</dbReference>
<evidence type="ECO:0000256" key="1">
    <source>
        <dbReference type="ARBA" id="ARBA00022741"/>
    </source>
</evidence>
<dbReference type="Pfam" id="PF00005">
    <property type="entry name" value="ABC_tran"/>
    <property type="match status" value="1"/>
</dbReference>
<dbReference type="EMBL" id="DSFH01000025">
    <property type="protein sequence ID" value="HEW63713.1"/>
    <property type="molecule type" value="Genomic_DNA"/>
</dbReference>
<reference evidence="4" key="2">
    <citation type="journal article" date="2020" name="mSystems">
        <title>Genome- and Community-Level Interaction Insights into Carbon Utilization and Element Cycling Functions of Hydrothermarchaeota in Hydrothermal Sediment.</title>
        <authorList>
            <person name="Zhou Z."/>
            <person name="Liu Y."/>
            <person name="Xu W."/>
            <person name="Pan J."/>
            <person name="Luo Z.H."/>
            <person name="Li M."/>
        </authorList>
    </citation>
    <scope>NUCLEOTIDE SEQUENCE [LARGE SCALE GENOMIC DNA]</scope>
    <source>
        <strain evidence="4">SpSt-1261</strain>
    </source>
</reference>
<evidence type="ECO:0000313" key="5">
    <source>
        <dbReference type="EMBL" id="PMB75416.1"/>
    </source>
</evidence>
<dbReference type="SUPFAM" id="SSF52540">
    <property type="entry name" value="P-loop containing nucleoside triphosphate hydrolases"/>
    <property type="match status" value="1"/>
</dbReference>
<keyword evidence="2" id="KW-0067">ATP-binding</keyword>
<organism evidence="5 6">
    <name type="scientific">Fervidicoccus fontis</name>
    <dbReference type="NCBI Taxonomy" id="683846"/>
    <lineage>
        <taxon>Archaea</taxon>
        <taxon>Thermoproteota</taxon>
        <taxon>Thermoprotei</taxon>
        <taxon>Fervidicoccales</taxon>
        <taxon>Fervidicoccaceae</taxon>
        <taxon>Fervidicoccus</taxon>
    </lineage>
</organism>
<accession>A0A2J6N5S9</accession>
<dbReference type="InterPro" id="IPR003439">
    <property type="entry name" value="ABC_transporter-like_ATP-bd"/>
</dbReference>
<sequence>MEQLTVETISLTVSIRDKIIIKNVSLKCNNGEVLAIMGPNGSGKTSLANVIMGHPRYEVISGKIYINGEDVTNLSAHERSLRGLMLLFQSPPEIPGVRLSNIILSSYNKKIGKEVELLKVHRPEVIKEMNEATSEVGLSTDFLYRELNVGFSGGERKRAELLQALVLKPINIIMDEPDSGLDVDGLKIVSNIIKRMKEEDRAVILITHYTRLFKYVEPEKVMLLFNGEKIAEGGSELAKQVDELGYKKFAEKLGITAGDLNE</sequence>
<dbReference type="SMART" id="SM00382">
    <property type="entry name" value="AAA"/>
    <property type="match status" value="1"/>
</dbReference>
<dbReference type="Gene3D" id="3.40.50.300">
    <property type="entry name" value="P-loop containing nucleotide triphosphate hydrolases"/>
    <property type="match status" value="1"/>
</dbReference>
<dbReference type="Proteomes" id="UP000886076">
    <property type="component" value="Unassembled WGS sequence"/>
</dbReference>
<dbReference type="EMBL" id="PNIM01000015">
    <property type="protein sequence ID" value="PMB75416.1"/>
    <property type="molecule type" value="Genomic_DNA"/>
</dbReference>
<dbReference type="NCBIfam" id="TIGR01978">
    <property type="entry name" value="sufC"/>
    <property type="match status" value="1"/>
</dbReference>
<reference evidence="5 6" key="1">
    <citation type="submission" date="2018-01" db="EMBL/GenBank/DDBJ databases">
        <title>Metagenomic assembled genomes from two thermal pools in the Uzon Caldera, Kamchatka, Russia.</title>
        <authorList>
            <person name="Wilkins L."/>
            <person name="Ettinger C."/>
        </authorList>
    </citation>
    <scope>NUCLEOTIDE SEQUENCE [LARGE SCALE GENOMIC DNA]</scope>
    <source>
        <strain evidence="5">ZAV-06</strain>
    </source>
</reference>
<feature type="domain" description="ABC transporter" evidence="3">
    <location>
        <begin position="6"/>
        <end position="251"/>
    </location>
</feature>
<dbReference type="GO" id="GO:0016887">
    <property type="term" value="F:ATP hydrolysis activity"/>
    <property type="evidence" value="ECO:0007669"/>
    <property type="project" value="InterPro"/>
</dbReference>
<dbReference type="RefSeq" id="WP_272984997.1">
    <property type="nucleotide sequence ID" value="NZ_DSFH01000025.1"/>
</dbReference>
<evidence type="ECO:0000256" key="2">
    <source>
        <dbReference type="ARBA" id="ARBA00022840"/>
    </source>
</evidence>
<evidence type="ECO:0000259" key="3">
    <source>
        <dbReference type="PROSITE" id="PS50893"/>
    </source>
</evidence>
<dbReference type="PROSITE" id="PS00211">
    <property type="entry name" value="ABC_TRANSPORTER_1"/>
    <property type="match status" value="1"/>
</dbReference>
<dbReference type="GO" id="GO:0005524">
    <property type="term" value="F:ATP binding"/>
    <property type="evidence" value="ECO:0007669"/>
    <property type="project" value="UniProtKB-KW"/>
</dbReference>
<protein>
    <submittedName>
        <fullName evidence="5">Fe-S cluster assembly ATPase SufC</fullName>
    </submittedName>
</protein>
<comment type="caution">
    <text evidence="5">The sequence shown here is derived from an EMBL/GenBank/DDBJ whole genome shotgun (WGS) entry which is preliminary data.</text>
</comment>
<evidence type="ECO:0000313" key="6">
    <source>
        <dbReference type="Proteomes" id="UP000237153"/>
    </source>
</evidence>
<dbReference type="AlphaFoldDB" id="A0A2J6N5S9"/>
<dbReference type="InterPro" id="IPR017871">
    <property type="entry name" value="ABC_transporter-like_CS"/>
</dbReference>
<keyword evidence="1" id="KW-0547">Nucleotide-binding</keyword>
<dbReference type="InterPro" id="IPR027417">
    <property type="entry name" value="P-loop_NTPase"/>
</dbReference>
<evidence type="ECO:0000313" key="4">
    <source>
        <dbReference type="EMBL" id="HEW63713.1"/>
    </source>
</evidence>
<proteinExistence type="predicted"/>
<dbReference type="PROSITE" id="PS50893">
    <property type="entry name" value="ABC_TRANSPORTER_2"/>
    <property type="match status" value="1"/>
</dbReference>
<dbReference type="PANTHER" id="PTHR43204:SF1">
    <property type="entry name" value="ABC TRANSPORTER I FAMILY MEMBER 6, CHLOROPLASTIC"/>
    <property type="match status" value="1"/>
</dbReference>
<dbReference type="PANTHER" id="PTHR43204">
    <property type="entry name" value="ABC TRANSPORTER I FAMILY MEMBER 6, CHLOROPLASTIC"/>
    <property type="match status" value="1"/>
</dbReference>
<dbReference type="Proteomes" id="UP000237153">
    <property type="component" value="Unassembled WGS sequence"/>
</dbReference>